<evidence type="ECO:0000256" key="1">
    <source>
        <dbReference type="ARBA" id="ARBA00004141"/>
    </source>
</evidence>
<feature type="transmembrane region" description="Helical" evidence="5">
    <location>
        <begin position="165"/>
        <end position="188"/>
    </location>
</feature>
<dbReference type="PANTHER" id="PTHR42770:SF7">
    <property type="entry name" value="MEMBRANE PROTEIN"/>
    <property type="match status" value="1"/>
</dbReference>
<comment type="subcellular location">
    <subcellularLocation>
        <location evidence="1">Membrane</location>
        <topology evidence="1">Multi-pass membrane protein</topology>
    </subcellularLocation>
</comment>
<feature type="transmembrane region" description="Helical" evidence="5">
    <location>
        <begin position="284"/>
        <end position="305"/>
    </location>
</feature>
<feature type="transmembrane region" description="Helical" evidence="5">
    <location>
        <begin position="200"/>
        <end position="219"/>
    </location>
</feature>
<evidence type="ECO:0000313" key="8">
    <source>
        <dbReference type="Proteomes" id="UP000502196"/>
    </source>
</evidence>
<dbReference type="Pfam" id="PF00324">
    <property type="entry name" value="AA_permease"/>
    <property type="match status" value="1"/>
</dbReference>
<evidence type="ECO:0000256" key="2">
    <source>
        <dbReference type="ARBA" id="ARBA00022692"/>
    </source>
</evidence>
<feature type="transmembrane region" description="Helical" evidence="5">
    <location>
        <begin position="98"/>
        <end position="124"/>
    </location>
</feature>
<dbReference type="AlphaFoldDB" id="A0A6F9EFH5"/>
<dbReference type="GO" id="GO:0016020">
    <property type="term" value="C:membrane"/>
    <property type="evidence" value="ECO:0007669"/>
    <property type="project" value="UniProtKB-SubCell"/>
</dbReference>
<evidence type="ECO:0000256" key="3">
    <source>
        <dbReference type="ARBA" id="ARBA00022989"/>
    </source>
</evidence>
<proteinExistence type="predicted"/>
<keyword evidence="2 5" id="KW-0812">Transmembrane</keyword>
<accession>A0A6F9EFH5</accession>
<dbReference type="PIRSF" id="PIRSF006060">
    <property type="entry name" value="AA_transporter"/>
    <property type="match status" value="1"/>
</dbReference>
<feature type="transmembrane region" description="Helical" evidence="5">
    <location>
        <begin position="398"/>
        <end position="417"/>
    </location>
</feature>
<evidence type="ECO:0000256" key="5">
    <source>
        <dbReference type="SAM" id="Phobius"/>
    </source>
</evidence>
<sequence>MDGYDAVATSTRVSDLRRNYLSFMDTLAQSIANIAPTLTPTLNITLVAANAGMGTWFVYLLTTVGLVLVGMNISVFARRFAASGSMYTYVTRGLGATAGFLSGWGLLAAYLFTAMATLVAFAVYVNQILAYFGTKAPSILLYAVGGVAIWYLAYKDIKFSSMLALFLEFVSVSLIAAMGFIVLAGTGFHIDTAQFSLQGVTLSGLNLAMVLAVFSFVGFESATALGKESRNPFRTIPRAVIMSTIVVGLFFALMSYIEVVGFGSPSALTNSEAPMNDLAAKYHVGWFALLIDLGASISFFSCALASTNAASRIMYAMGRDKIFHESIGRAHLRNQTPHNAVTVCSIMNFIVPTLMVGIKPMDAYGYLGTSATYGFLLAYILISIATTVYLVREGQLKLYHALLSAGGVLVMMVPLIGSFYPVPSFPYNMFPYMFVLYLFVGIIWFRRVASQNPASLKQVAMDFDANEEMIFSRK</sequence>
<feature type="transmembrane region" description="Helical" evidence="5">
    <location>
        <begin position="136"/>
        <end position="153"/>
    </location>
</feature>
<name>A0A6F9EFH5_9BACL</name>
<feature type="transmembrane region" description="Helical" evidence="5">
    <location>
        <begin position="56"/>
        <end position="77"/>
    </location>
</feature>
<feature type="domain" description="Amino acid permease/ SLC12A" evidence="6">
    <location>
        <begin position="29"/>
        <end position="419"/>
    </location>
</feature>
<dbReference type="Gene3D" id="1.20.1740.10">
    <property type="entry name" value="Amino acid/polyamine transporter I"/>
    <property type="match status" value="1"/>
</dbReference>
<dbReference type="RefSeq" id="WP_170086554.1">
    <property type="nucleotide sequence ID" value="NZ_CP047971.1"/>
</dbReference>
<feature type="transmembrane region" description="Helical" evidence="5">
    <location>
        <begin position="370"/>
        <end position="391"/>
    </location>
</feature>
<keyword evidence="4 5" id="KW-0472">Membrane</keyword>
<dbReference type="GO" id="GO:0055085">
    <property type="term" value="P:transmembrane transport"/>
    <property type="evidence" value="ECO:0007669"/>
    <property type="project" value="InterPro"/>
</dbReference>
<feature type="transmembrane region" description="Helical" evidence="5">
    <location>
        <begin position="240"/>
        <end position="264"/>
    </location>
</feature>
<reference evidence="7 8" key="1">
    <citation type="submission" date="2020-04" db="EMBL/GenBank/DDBJ databases">
        <authorList>
            <person name="Hogendoorn C."/>
        </authorList>
    </citation>
    <scope>NUCLEOTIDE SEQUENCE [LARGE SCALE GENOMIC DNA]</scope>
    <source>
        <strain evidence="7">COOX1</strain>
    </source>
</reference>
<dbReference type="PANTHER" id="PTHR42770">
    <property type="entry name" value="AMINO ACID TRANSPORTER-RELATED"/>
    <property type="match status" value="1"/>
</dbReference>
<organism evidence="7 8">
    <name type="scientific">Kyrpidia spormannii</name>
    <dbReference type="NCBI Taxonomy" id="2055160"/>
    <lineage>
        <taxon>Bacteria</taxon>
        <taxon>Bacillati</taxon>
        <taxon>Bacillota</taxon>
        <taxon>Bacilli</taxon>
        <taxon>Bacillales</taxon>
        <taxon>Alicyclobacillaceae</taxon>
        <taxon>Kyrpidia</taxon>
    </lineage>
</organism>
<gene>
    <name evidence="7" type="ORF">COOX1_3335</name>
</gene>
<feature type="transmembrane region" description="Helical" evidence="5">
    <location>
        <begin position="339"/>
        <end position="358"/>
    </location>
</feature>
<dbReference type="Proteomes" id="UP000502196">
    <property type="component" value="Chromosome"/>
</dbReference>
<dbReference type="EMBL" id="LR792683">
    <property type="protein sequence ID" value="CAB3396089.1"/>
    <property type="molecule type" value="Genomic_DNA"/>
</dbReference>
<evidence type="ECO:0000259" key="6">
    <source>
        <dbReference type="Pfam" id="PF00324"/>
    </source>
</evidence>
<evidence type="ECO:0000256" key="4">
    <source>
        <dbReference type="ARBA" id="ARBA00023136"/>
    </source>
</evidence>
<protein>
    <submittedName>
        <fullName evidence="7">Amino acid transporter</fullName>
    </submittedName>
</protein>
<feature type="transmembrane region" description="Helical" evidence="5">
    <location>
        <begin position="429"/>
        <end position="445"/>
    </location>
</feature>
<dbReference type="InterPro" id="IPR004841">
    <property type="entry name" value="AA-permease/SLC12A_dom"/>
</dbReference>
<evidence type="ECO:0000313" key="7">
    <source>
        <dbReference type="EMBL" id="CAB3396089.1"/>
    </source>
</evidence>
<dbReference type="InterPro" id="IPR050367">
    <property type="entry name" value="APC_superfamily"/>
</dbReference>
<keyword evidence="3 5" id="KW-1133">Transmembrane helix</keyword>